<evidence type="ECO:0000313" key="1">
    <source>
        <dbReference type="EMBL" id="NME10434.1"/>
    </source>
</evidence>
<dbReference type="EMBL" id="JABAFD010000008">
    <property type="protein sequence ID" value="NME10434.1"/>
    <property type="molecule type" value="Genomic_DNA"/>
</dbReference>
<reference evidence="1 2" key="1">
    <citation type="submission" date="2020-04" db="EMBL/GenBank/DDBJ databases">
        <authorList>
            <person name="Hitch T.C.A."/>
            <person name="Wylensek D."/>
            <person name="Clavel T."/>
        </authorList>
    </citation>
    <scope>NUCLEOTIDE SEQUENCE [LARGE SCALE GENOMIC DNA]</scope>
    <source>
        <strain evidence="1 2">Med78_4-601-WT-2</strain>
    </source>
</reference>
<dbReference type="AlphaFoldDB" id="A0AA44II08"/>
<dbReference type="RefSeq" id="WP_168932483.1">
    <property type="nucleotide sequence ID" value="NZ_JABAFD010000008.1"/>
</dbReference>
<comment type="caution">
    <text evidence="1">The sequence shown here is derived from an EMBL/GenBank/DDBJ whole genome shotgun (WGS) entry which is preliminary data.</text>
</comment>
<protein>
    <submittedName>
        <fullName evidence="1">Uncharacterized protein</fullName>
    </submittedName>
</protein>
<sequence length="116" mass="14179">MSKNLIYMIFNSKDTKNSLYNIMNPRLLYYSYRIEDIMLVGDELFLLKYKNICIFKLFDFKNYLSLKRASFNSNYSYRNRQNLCDIKHPKLFLKALEWNLRGRLKINNFRKLIVKL</sequence>
<accession>A0AA44II08</accession>
<dbReference type="Proteomes" id="UP000573963">
    <property type="component" value="Unassembled WGS sequence"/>
</dbReference>
<proteinExistence type="predicted"/>
<name>A0AA44II08_PARBF</name>
<organism evidence="1 2">
    <name type="scientific">Paraclostridium bifermentans</name>
    <name type="common">Clostridium bifermentans</name>
    <dbReference type="NCBI Taxonomy" id="1490"/>
    <lineage>
        <taxon>Bacteria</taxon>
        <taxon>Bacillati</taxon>
        <taxon>Bacillota</taxon>
        <taxon>Clostridia</taxon>
        <taxon>Peptostreptococcales</taxon>
        <taxon>Peptostreptococcaceae</taxon>
        <taxon>Paraclostridium</taxon>
    </lineage>
</organism>
<gene>
    <name evidence="1" type="ORF">HF875_12940</name>
</gene>
<evidence type="ECO:0000313" key="2">
    <source>
        <dbReference type="Proteomes" id="UP000573963"/>
    </source>
</evidence>